<evidence type="ECO:0000256" key="1">
    <source>
        <dbReference type="ARBA" id="ARBA00023004"/>
    </source>
</evidence>
<evidence type="ECO:0000256" key="5">
    <source>
        <dbReference type="ARBA" id="ARBA00024536"/>
    </source>
</evidence>
<accession>A0A2M7G300</accession>
<protein>
    <recommendedName>
        <fullName evidence="6">Ferrochelatase</fullName>
        <ecNumber evidence="6">4.98.1.1</ecNumber>
    </recommendedName>
    <alternativeName>
        <fullName evidence="6">Heme synthase</fullName>
    </alternativeName>
    <alternativeName>
        <fullName evidence="6">Protoheme ferro-lyase</fullName>
    </alternativeName>
</protein>
<dbReference type="InterPro" id="IPR001015">
    <property type="entry name" value="Ferrochelatase"/>
</dbReference>
<name>A0A2M7G300_9BACT</name>
<keyword evidence="6" id="KW-0963">Cytoplasm</keyword>
<organism evidence="8 9">
    <name type="scientific">bacterium (Candidatus Blackallbacteria) CG17_big_fil_post_rev_8_21_14_2_50_48_46</name>
    <dbReference type="NCBI Taxonomy" id="2014261"/>
    <lineage>
        <taxon>Bacteria</taxon>
        <taxon>Candidatus Blackallbacteria</taxon>
    </lineage>
</organism>
<keyword evidence="2 6" id="KW-0350">Heme biosynthesis</keyword>
<dbReference type="PANTHER" id="PTHR11108:SF1">
    <property type="entry name" value="FERROCHELATASE, MITOCHONDRIAL"/>
    <property type="match status" value="1"/>
</dbReference>
<dbReference type="Proteomes" id="UP000231019">
    <property type="component" value="Unassembled WGS sequence"/>
</dbReference>
<comment type="subcellular location">
    <subcellularLocation>
        <location evidence="6">Cytoplasm</location>
    </subcellularLocation>
</comment>
<comment type="caution">
    <text evidence="8">The sequence shown here is derived from an EMBL/GenBank/DDBJ whole genome shotgun (WGS) entry which is preliminary data.</text>
</comment>
<keyword evidence="3 6" id="KW-0456">Lyase</keyword>
<dbReference type="Pfam" id="PF00762">
    <property type="entry name" value="Ferrochelatase"/>
    <property type="match status" value="1"/>
</dbReference>
<dbReference type="SUPFAM" id="SSF53800">
    <property type="entry name" value="Chelatase"/>
    <property type="match status" value="1"/>
</dbReference>
<dbReference type="GO" id="GO:0005737">
    <property type="term" value="C:cytoplasm"/>
    <property type="evidence" value="ECO:0007669"/>
    <property type="project" value="UniProtKB-SubCell"/>
</dbReference>
<evidence type="ECO:0000256" key="6">
    <source>
        <dbReference type="HAMAP-Rule" id="MF_00323"/>
    </source>
</evidence>
<dbReference type="UniPathway" id="UPA00252">
    <property type="reaction ID" value="UER00325"/>
</dbReference>
<evidence type="ECO:0000256" key="3">
    <source>
        <dbReference type="ARBA" id="ARBA00023239"/>
    </source>
</evidence>
<dbReference type="CDD" id="cd03411">
    <property type="entry name" value="Ferrochelatase_N"/>
    <property type="match status" value="1"/>
</dbReference>
<evidence type="ECO:0000256" key="7">
    <source>
        <dbReference type="RuleBase" id="RU004185"/>
    </source>
</evidence>
<feature type="binding site" evidence="6">
    <location>
        <position position="293"/>
    </location>
    <ligand>
        <name>Fe(2+)</name>
        <dbReference type="ChEBI" id="CHEBI:29033"/>
    </ligand>
</feature>
<dbReference type="EMBL" id="PFFQ01000039">
    <property type="protein sequence ID" value="PIW16206.1"/>
    <property type="molecule type" value="Genomic_DNA"/>
</dbReference>
<keyword evidence="4 6" id="KW-0627">Porphyrin biosynthesis</keyword>
<dbReference type="InterPro" id="IPR033644">
    <property type="entry name" value="Ferrochelatase_C"/>
</dbReference>
<comment type="pathway">
    <text evidence="6">Porphyrin-containing compound metabolism; protoheme biosynthesis; protoheme from protoporphyrin-IX: step 1/1.</text>
</comment>
<comment type="function">
    <text evidence="6">Catalyzes the ferrous insertion into protoporphyrin IX.</text>
</comment>
<dbReference type="Gene3D" id="3.40.50.1400">
    <property type="match status" value="2"/>
</dbReference>
<gene>
    <name evidence="6" type="primary">hemH</name>
    <name evidence="8" type="ORF">COW36_13825</name>
</gene>
<dbReference type="GO" id="GO:0046872">
    <property type="term" value="F:metal ion binding"/>
    <property type="evidence" value="ECO:0007669"/>
    <property type="project" value="UniProtKB-KW"/>
</dbReference>
<evidence type="ECO:0000313" key="8">
    <source>
        <dbReference type="EMBL" id="PIW16206.1"/>
    </source>
</evidence>
<comment type="similarity">
    <text evidence="6 7">Belongs to the ferrochelatase family.</text>
</comment>
<reference evidence="8 9" key="1">
    <citation type="submission" date="2017-09" db="EMBL/GenBank/DDBJ databases">
        <title>Depth-based differentiation of microbial function through sediment-hosted aquifers and enrichment of novel symbionts in the deep terrestrial subsurface.</title>
        <authorList>
            <person name="Probst A.J."/>
            <person name="Ladd B."/>
            <person name="Jarett J.K."/>
            <person name="Geller-Mcgrath D.E."/>
            <person name="Sieber C.M."/>
            <person name="Emerson J.B."/>
            <person name="Anantharaman K."/>
            <person name="Thomas B.C."/>
            <person name="Malmstrom R."/>
            <person name="Stieglmeier M."/>
            <person name="Klingl A."/>
            <person name="Woyke T."/>
            <person name="Ryan C.M."/>
            <person name="Banfield J.F."/>
        </authorList>
    </citation>
    <scope>NUCLEOTIDE SEQUENCE [LARGE SCALE GENOMIC DNA]</scope>
    <source>
        <strain evidence="8">CG17_big_fil_post_rev_8_21_14_2_50_48_46</strain>
    </source>
</reference>
<feature type="binding site" evidence="6">
    <location>
        <position position="190"/>
    </location>
    <ligand>
        <name>Fe(2+)</name>
        <dbReference type="ChEBI" id="CHEBI:29033"/>
    </ligand>
</feature>
<proteinExistence type="inferred from homology"/>
<dbReference type="HAMAP" id="MF_00323">
    <property type="entry name" value="Ferrochelatase"/>
    <property type="match status" value="1"/>
</dbReference>
<sequence>MQDKPGVLLVNLGSPDSPQVPDVRRYLDEFLMDERVIDIPWPLRALLVKGIILNTRPAKSAEAYAKIWTEAGSPLVHISEQVQQSVQTQSTIPVELAMRYGRPSIRQGLEKLQQQGVNRLLLIPLYPHYAMSSFETVVEKVKAELKALNYTPTLKVFPPFYNHPRYIEALVENTRPWLEEPYDLLVFSYHGIPVRHLVKADASGKHCQKVPDCCNTPSEAHKTCYRAQILRTTEAFVKAANIPQDKYRVTFQSRLGRTPWLQPYTDLELEVWPAQGFKRIRVMCPAFVSDCLETLEEIAMRGKESFLAAGGEDLQLIPCLNTHPLWLEVLGEWVEAFAQEKVNPVVP</sequence>
<evidence type="ECO:0000256" key="2">
    <source>
        <dbReference type="ARBA" id="ARBA00023133"/>
    </source>
</evidence>
<evidence type="ECO:0000313" key="9">
    <source>
        <dbReference type="Proteomes" id="UP000231019"/>
    </source>
</evidence>
<keyword evidence="6" id="KW-0479">Metal-binding</keyword>
<dbReference type="CDD" id="cd00419">
    <property type="entry name" value="Ferrochelatase_C"/>
    <property type="match status" value="1"/>
</dbReference>
<comment type="catalytic activity">
    <reaction evidence="6">
        <text>heme b + 2 H(+) = protoporphyrin IX + Fe(2+)</text>
        <dbReference type="Rhea" id="RHEA:22584"/>
        <dbReference type="ChEBI" id="CHEBI:15378"/>
        <dbReference type="ChEBI" id="CHEBI:29033"/>
        <dbReference type="ChEBI" id="CHEBI:57306"/>
        <dbReference type="ChEBI" id="CHEBI:60344"/>
        <dbReference type="EC" id="4.98.1.1"/>
    </reaction>
</comment>
<dbReference type="EC" id="4.98.1.1" evidence="6"/>
<dbReference type="NCBIfam" id="TIGR00109">
    <property type="entry name" value="hemH"/>
    <property type="match status" value="1"/>
</dbReference>
<dbReference type="InterPro" id="IPR033659">
    <property type="entry name" value="Ferrochelatase_N"/>
</dbReference>
<dbReference type="GO" id="GO:0004325">
    <property type="term" value="F:ferrochelatase activity"/>
    <property type="evidence" value="ECO:0007669"/>
    <property type="project" value="UniProtKB-UniRule"/>
</dbReference>
<dbReference type="AlphaFoldDB" id="A0A2M7G300"/>
<dbReference type="GO" id="GO:0006783">
    <property type="term" value="P:heme biosynthetic process"/>
    <property type="evidence" value="ECO:0007669"/>
    <property type="project" value="UniProtKB-UniRule"/>
</dbReference>
<comment type="catalytic activity">
    <reaction evidence="5">
        <text>Fe-coproporphyrin III + 2 H(+) = coproporphyrin III + Fe(2+)</text>
        <dbReference type="Rhea" id="RHEA:49572"/>
        <dbReference type="ChEBI" id="CHEBI:15378"/>
        <dbReference type="ChEBI" id="CHEBI:29033"/>
        <dbReference type="ChEBI" id="CHEBI:68438"/>
        <dbReference type="ChEBI" id="CHEBI:131725"/>
        <dbReference type="EC" id="4.99.1.9"/>
    </reaction>
    <physiologicalReaction direction="right-to-left" evidence="5">
        <dbReference type="Rhea" id="RHEA:49574"/>
    </physiologicalReaction>
</comment>
<evidence type="ECO:0000256" key="4">
    <source>
        <dbReference type="ARBA" id="ARBA00023244"/>
    </source>
</evidence>
<dbReference type="PANTHER" id="PTHR11108">
    <property type="entry name" value="FERROCHELATASE"/>
    <property type="match status" value="1"/>
</dbReference>
<keyword evidence="1 6" id="KW-0408">Iron</keyword>